<dbReference type="Proteomes" id="UP000000763">
    <property type="component" value="Chromosome 8"/>
</dbReference>
<reference evidence="4" key="3">
    <citation type="journal article" date="2005" name="Nature">
        <title>The map-based sequence of the rice genome.</title>
        <authorList>
            <consortium name="International rice genome sequencing project (IRGSP)"/>
            <person name="Matsumoto T."/>
            <person name="Wu J."/>
            <person name="Kanamori H."/>
            <person name="Katayose Y."/>
            <person name="Fujisawa M."/>
            <person name="Namiki N."/>
            <person name="Mizuno H."/>
            <person name="Yamamoto K."/>
            <person name="Antonio B.A."/>
            <person name="Baba T."/>
            <person name="Sakata K."/>
            <person name="Nagamura Y."/>
            <person name="Aoki H."/>
            <person name="Arikawa K."/>
            <person name="Arita K."/>
            <person name="Bito T."/>
            <person name="Chiden Y."/>
            <person name="Fujitsuka N."/>
            <person name="Fukunaka R."/>
            <person name="Hamada M."/>
            <person name="Harada C."/>
            <person name="Hayashi A."/>
            <person name="Hijishita S."/>
            <person name="Honda M."/>
            <person name="Hosokawa S."/>
            <person name="Ichikawa Y."/>
            <person name="Idonuma A."/>
            <person name="Iijima M."/>
            <person name="Ikeda M."/>
            <person name="Ikeno M."/>
            <person name="Ito K."/>
            <person name="Ito S."/>
            <person name="Ito T."/>
            <person name="Ito Y."/>
            <person name="Ito Y."/>
            <person name="Iwabuchi A."/>
            <person name="Kamiya K."/>
            <person name="Karasawa W."/>
            <person name="Kurita K."/>
            <person name="Katagiri S."/>
            <person name="Kikuta A."/>
            <person name="Kobayashi H."/>
            <person name="Kobayashi N."/>
            <person name="Machita K."/>
            <person name="Maehara T."/>
            <person name="Masukawa M."/>
            <person name="Mizubayashi T."/>
            <person name="Mukai Y."/>
            <person name="Nagasaki H."/>
            <person name="Nagata Y."/>
            <person name="Naito S."/>
            <person name="Nakashima M."/>
            <person name="Nakama Y."/>
            <person name="Nakamichi Y."/>
            <person name="Nakamura M."/>
            <person name="Meguro A."/>
            <person name="Negishi M."/>
            <person name="Ohta I."/>
            <person name="Ohta T."/>
            <person name="Okamoto M."/>
            <person name="Ono N."/>
            <person name="Saji S."/>
            <person name="Sakaguchi M."/>
            <person name="Sakai K."/>
            <person name="Shibata M."/>
            <person name="Shimokawa T."/>
            <person name="Song J."/>
            <person name="Takazaki Y."/>
            <person name="Terasawa K."/>
            <person name="Tsugane M."/>
            <person name="Tsuji K."/>
            <person name="Ueda S."/>
            <person name="Waki K."/>
            <person name="Yamagata H."/>
            <person name="Yamamoto M."/>
            <person name="Yamamoto S."/>
            <person name="Yamane H."/>
            <person name="Yoshiki S."/>
            <person name="Yoshihara R."/>
            <person name="Yukawa K."/>
            <person name="Zhong H."/>
            <person name="Yano M."/>
            <person name="Yuan Q."/>
            <person name="Ouyang S."/>
            <person name="Liu J."/>
            <person name="Jones K.M."/>
            <person name="Gansberger K."/>
            <person name="Moffat K."/>
            <person name="Hill J."/>
            <person name="Bera J."/>
            <person name="Fadrosh D."/>
            <person name="Jin S."/>
            <person name="Johri S."/>
            <person name="Kim M."/>
            <person name="Overton L."/>
            <person name="Reardon M."/>
            <person name="Tsitrin T."/>
            <person name="Vuong H."/>
            <person name="Weaver B."/>
            <person name="Ciecko A."/>
            <person name="Tallon L."/>
            <person name="Jackson J."/>
            <person name="Pai G."/>
            <person name="Aken S.V."/>
            <person name="Utterback T."/>
            <person name="Reidmuller S."/>
            <person name="Feldblyum T."/>
            <person name="Hsiao J."/>
            <person name="Zismann V."/>
            <person name="Iobst S."/>
            <person name="de Vazeille A.R."/>
            <person name="Buell C.R."/>
            <person name="Ying K."/>
            <person name="Li Y."/>
            <person name="Lu T."/>
            <person name="Huang Y."/>
            <person name="Zhao Q."/>
            <person name="Feng Q."/>
            <person name="Zhang L."/>
            <person name="Zhu J."/>
            <person name="Weng Q."/>
            <person name="Mu J."/>
            <person name="Lu Y."/>
            <person name="Fan D."/>
            <person name="Liu Y."/>
            <person name="Guan J."/>
            <person name="Zhang Y."/>
            <person name="Yu S."/>
            <person name="Liu X."/>
            <person name="Zhang Y."/>
            <person name="Hong G."/>
            <person name="Han B."/>
            <person name="Choisne N."/>
            <person name="Demange N."/>
            <person name="Orjeda G."/>
            <person name="Samain S."/>
            <person name="Cattolico L."/>
            <person name="Pelletier E."/>
            <person name="Couloux A."/>
            <person name="Segurens B."/>
            <person name="Wincker P."/>
            <person name="D'Hont A."/>
            <person name="Scarpelli C."/>
            <person name="Weissenbach J."/>
            <person name="Salanoubat M."/>
            <person name="Quetier F."/>
            <person name="Yu Y."/>
            <person name="Kim H.R."/>
            <person name="Rambo T."/>
            <person name="Currie J."/>
            <person name="Collura K."/>
            <person name="Luo M."/>
            <person name="Yang T."/>
            <person name="Ammiraju J.S.S."/>
            <person name="Engler F."/>
            <person name="Soderlund C."/>
            <person name="Wing R.A."/>
            <person name="Palmer L.E."/>
            <person name="de la Bastide M."/>
            <person name="Spiegel L."/>
            <person name="Nascimento L."/>
            <person name="Zutavern T."/>
            <person name="O'Shaughnessy A."/>
            <person name="Dike S."/>
            <person name="Dedhia N."/>
            <person name="Preston R."/>
            <person name="Balija V."/>
            <person name="McCombie W.R."/>
            <person name="Chow T."/>
            <person name="Chen H."/>
            <person name="Chung M."/>
            <person name="Chen C."/>
            <person name="Shaw J."/>
            <person name="Wu H."/>
            <person name="Hsiao K."/>
            <person name="Chao Y."/>
            <person name="Chu M."/>
            <person name="Cheng C."/>
            <person name="Hour A."/>
            <person name="Lee P."/>
            <person name="Lin S."/>
            <person name="Lin Y."/>
            <person name="Liou J."/>
            <person name="Liu S."/>
            <person name="Hsing Y."/>
            <person name="Raghuvanshi S."/>
            <person name="Mohanty A."/>
            <person name="Bharti A.K."/>
            <person name="Gaur A."/>
            <person name="Gupta V."/>
            <person name="Kumar D."/>
            <person name="Ravi V."/>
            <person name="Vij S."/>
            <person name="Kapur A."/>
            <person name="Khurana P."/>
            <person name="Khurana P."/>
            <person name="Khurana J.P."/>
            <person name="Tyagi A.K."/>
            <person name="Gaikwad K."/>
            <person name="Singh A."/>
            <person name="Dalal V."/>
            <person name="Srivastava S."/>
            <person name="Dixit A."/>
            <person name="Pal A.K."/>
            <person name="Ghazi I.A."/>
            <person name="Yadav M."/>
            <person name="Pandit A."/>
            <person name="Bhargava A."/>
            <person name="Sureshbabu K."/>
            <person name="Batra K."/>
            <person name="Sharma T.R."/>
            <person name="Mohapatra T."/>
            <person name="Singh N.K."/>
            <person name="Messing J."/>
            <person name="Nelson A.B."/>
            <person name="Fuks G."/>
            <person name="Kavchok S."/>
            <person name="Keizer G."/>
            <person name="Linton E."/>
            <person name="Llaca V."/>
            <person name="Song R."/>
            <person name="Tanyolac B."/>
            <person name="Young S."/>
            <person name="Ho-Il K."/>
            <person name="Hahn J.H."/>
            <person name="Sangsakoo G."/>
            <person name="Vanavichit A."/>
            <person name="de Mattos Luiz.A.T."/>
            <person name="Zimmer P.D."/>
            <person name="Malone G."/>
            <person name="Dellagostin O."/>
            <person name="de Oliveira A.C."/>
            <person name="Bevan M."/>
            <person name="Bancroft I."/>
            <person name="Minx P."/>
            <person name="Cordum H."/>
            <person name="Wilson R."/>
            <person name="Cheng Z."/>
            <person name="Jin W."/>
            <person name="Jiang J."/>
            <person name="Leong S.A."/>
            <person name="Iwama H."/>
            <person name="Gojobori T."/>
            <person name="Itoh T."/>
            <person name="Niimura Y."/>
            <person name="Fujii Y."/>
            <person name="Habara T."/>
            <person name="Sakai H."/>
            <person name="Sato Y."/>
            <person name="Wilson G."/>
            <person name="Kumar K."/>
            <person name="McCouch S."/>
            <person name="Juretic N."/>
            <person name="Hoen D."/>
            <person name="Wright S."/>
            <person name="Bruskiewich R."/>
            <person name="Bureau T."/>
            <person name="Miyao A."/>
            <person name="Hirochika H."/>
            <person name="Nishikawa T."/>
            <person name="Kadowaki K."/>
            <person name="Sugiura M."/>
            <person name="Burr B."/>
            <person name="Sasaki T."/>
        </authorList>
    </citation>
    <scope>NUCLEOTIDE SEQUENCE [LARGE SCALE GENOMIC DNA]</scope>
    <source>
        <strain evidence="4">cv. Nipponbare</strain>
    </source>
</reference>
<name>Q6Z986_ORYSJ</name>
<evidence type="ECO:0000313" key="4">
    <source>
        <dbReference type="Proteomes" id="UP000000763"/>
    </source>
</evidence>
<evidence type="ECO:0000256" key="1">
    <source>
        <dbReference type="SAM" id="MobiDB-lite"/>
    </source>
</evidence>
<sequence length="74" mass="7632">MRAEQKKERETAKASSRTKTTPKSIAPKTSQNPPPRTPTAVSAAQMGEQTAAEASEAGITGGEGMDGGGRAYPD</sequence>
<protein>
    <submittedName>
        <fullName evidence="3">Uncharacterized protein</fullName>
    </submittedName>
</protein>
<reference evidence="2" key="2">
    <citation type="submission" date="2002-01" db="EMBL/GenBank/DDBJ databases">
        <title>Oryza sativa nipponbare(GA3) genomic DNA, chromosome 8, PAC clone:P0689D06.</title>
        <authorList>
            <person name="Sasaki T."/>
            <person name="Matsumoto T."/>
            <person name="Yamamoto K."/>
        </authorList>
    </citation>
    <scope>NUCLEOTIDE SEQUENCE</scope>
</reference>
<evidence type="ECO:0000313" key="2">
    <source>
        <dbReference type="EMBL" id="BAD01741.1"/>
    </source>
</evidence>
<reference evidence="4" key="4">
    <citation type="journal article" date="2008" name="Nucleic Acids Res.">
        <title>The rice annotation project database (RAP-DB): 2008 update.</title>
        <authorList>
            <consortium name="The rice annotation project (RAP)"/>
        </authorList>
    </citation>
    <scope>GENOME REANNOTATION</scope>
    <source>
        <strain evidence="4">cv. Nipponbare</strain>
    </source>
</reference>
<feature type="region of interest" description="Disordered" evidence="1">
    <location>
        <begin position="1"/>
        <end position="74"/>
    </location>
</feature>
<reference evidence="3" key="1">
    <citation type="submission" date="2002-01" db="EMBL/GenBank/DDBJ databases">
        <title>Oryza sativa nipponbare(GA3) genomic DNA, chromosome 8, PAC clone:P0683E12.</title>
        <authorList>
            <person name="Sasaki T."/>
            <person name="Matsumoto T."/>
            <person name="Yamamoto K."/>
        </authorList>
    </citation>
    <scope>NUCLEOTIDE SEQUENCE</scope>
</reference>
<gene>
    <name evidence="3" type="ORF">P0683E12.12</name>
    <name evidence="2" type="ORF">P0689D06.16</name>
</gene>
<dbReference type="EMBL" id="AP004706">
    <property type="protein sequence ID" value="BAD03379.1"/>
    <property type="molecule type" value="Genomic_DNA"/>
</dbReference>
<dbReference type="EMBL" id="AP004621">
    <property type="protein sequence ID" value="BAD01741.1"/>
    <property type="molecule type" value="Genomic_DNA"/>
</dbReference>
<proteinExistence type="predicted"/>
<dbReference type="AlphaFoldDB" id="Q6Z986"/>
<accession>Q6Z986</accession>
<feature type="compositionally biased region" description="Polar residues" evidence="1">
    <location>
        <begin position="13"/>
        <end position="31"/>
    </location>
</feature>
<organism evidence="3 4">
    <name type="scientific">Oryza sativa subsp. japonica</name>
    <name type="common">Rice</name>
    <dbReference type="NCBI Taxonomy" id="39947"/>
    <lineage>
        <taxon>Eukaryota</taxon>
        <taxon>Viridiplantae</taxon>
        <taxon>Streptophyta</taxon>
        <taxon>Embryophyta</taxon>
        <taxon>Tracheophyta</taxon>
        <taxon>Spermatophyta</taxon>
        <taxon>Magnoliopsida</taxon>
        <taxon>Liliopsida</taxon>
        <taxon>Poales</taxon>
        <taxon>Poaceae</taxon>
        <taxon>BOP clade</taxon>
        <taxon>Oryzoideae</taxon>
        <taxon>Oryzeae</taxon>
        <taxon>Oryzinae</taxon>
        <taxon>Oryza</taxon>
        <taxon>Oryza sativa</taxon>
    </lineage>
</organism>
<feature type="compositionally biased region" description="Basic and acidic residues" evidence="1">
    <location>
        <begin position="1"/>
        <end position="12"/>
    </location>
</feature>
<feature type="compositionally biased region" description="Gly residues" evidence="1">
    <location>
        <begin position="59"/>
        <end position="74"/>
    </location>
</feature>
<evidence type="ECO:0000313" key="3">
    <source>
        <dbReference type="EMBL" id="BAD03379.1"/>
    </source>
</evidence>